<keyword evidence="3" id="KW-0732">Signal</keyword>
<evidence type="ECO:0000313" key="5">
    <source>
        <dbReference type="Proteomes" id="UP000664144"/>
    </source>
</evidence>
<dbReference type="EMBL" id="JAFLQZ010000022">
    <property type="protein sequence ID" value="MBO0360727.1"/>
    <property type="molecule type" value="Genomic_DNA"/>
</dbReference>
<dbReference type="Pfam" id="PF10627">
    <property type="entry name" value="CsgE"/>
    <property type="match status" value="1"/>
</dbReference>
<reference evidence="4" key="1">
    <citation type="submission" date="2021-03" db="EMBL/GenBank/DDBJ databases">
        <authorList>
            <person name="Kim M.K."/>
        </authorList>
    </citation>
    <scope>NUCLEOTIDE SEQUENCE</scope>
    <source>
        <strain evidence="4">BT186</strain>
    </source>
</reference>
<proteinExistence type="predicted"/>
<evidence type="ECO:0000256" key="2">
    <source>
        <dbReference type="ARBA" id="ARBA00014024"/>
    </source>
</evidence>
<dbReference type="InterPro" id="IPR018900">
    <property type="entry name" value="Curli_CsgE"/>
</dbReference>
<organism evidence="4 5">
    <name type="scientific">Hymenobacter telluris</name>
    <dbReference type="NCBI Taxonomy" id="2816474"/>
    <lineage>
        <taxon>Bacteria</taxon>
        <taxon>Pseudomonadati</taxon>
        <taxon>Bacteroidota</taxon>
        <taxon>Cytophagia</taxon>
        <taxon>Cytophagales</taxon>
        <taxon>Hymenobacteraceae</taxon>
        <taxon>Hymenobacter</taxon>
    </lineage>
</organism>
<dbReference type="RefSeq" id="WP_206986638.1">
    <property type="nucleotide sequence ID" value="NZ_JAFLQZ010000022.1"/>
</dbReference>
<dbReference type="AlphaFoldDB" id="A0A939F1P5"/>
<keyword evidence="5" id="KW-1185">Reference proteome</keyword>
<comment type="caution">
    <text evidence="4">The sequence shown here is derived from an EMBL/GenBank/DDBJ whole genome shotgun (WGS) entry which is preliminary data.</text>
</comment>
<evidence type="ECO:0000313" key="4">
    <source>
        <dbReference type="EMBL" id="MBO0360727.1"/>
    </source>
</evidence>
<protein>
    <recommendedName>
        <fullName evidence="2">Curli production assembly/transport component CsgE</fullName>
    </recommendedName>
</protein>
<comment type="function">
    <text evidence="1">May be involved in the biogenesis of curli organelles.</text>
</comment>
<evidence type="ECO:0000256" key="3">
    <source>
        <dbReference type="ARBA" id="ARBA00022729"/>
    </source>
</evidence>
<accession>A0A939F1P5</accession>
<name>A0A939F1P5_9BACT</name>
<dbReference type="Proteomes" id="UP000664144">
    <property type="component" value="Unassembled WGS sequence"/>
</dbReference>
<sequence length="132" mass="14594">MRLLLKATAPDSAQAALRRLPETEISGLLIDQTLTKIGHDFYALFYAQWDPPPNLGEFTVLIREKPGRPPSTLIALEVNENLLVELPLSPNYEALEEAVAYGLNAATDYLINARTVGQQLEKTADDPGKEVY</sequence>
<gene>
    <name evidence="4" type="ORF">J0X19_22390</name>
</gene>
<evidence type="ECO:0000256" key="1">
    <source>
        <dbReference type="ARBA" id="ARBA00003989"/>
    </source>
</evidence>